<sequence>MKVTKNQVQNIILLLVIALLVFTPVGTGVKVYINRWLSFAPSVVSENKREIIEDYQWKLQTISGENYNFNEAKGKVVLINFWATWCPPCIAEMPSLQDLYADYKNDVLFLFVTNENPKAVTTFLDKHHYNFPVFIPLSPVPDKINASSMPTTYLIDKKGKIIIDKTGAADWNSKKVRELLDGLIVE</sequence>
<organism evidence="2 3">
    <name type="scientific">Galbibacter pacificus</name>
    <dbReference type="NCBI Taxonomy" id="2996052"/>
    <lineage>
        <taxon>Bacteria</taxon>
        <taxon>Pseudomonadati</taxon>
        <taxon>Bacteroidota</taxon>
        <taxon>Flavobacteriia</taxon>
        <taxon>Flavobacteriales</taxon>
        <taxon>Flavobacteriaceae</taxon>
        <taxon>Galbibacter</taxon>
    </lineage>
</organism>
<proteinExistence type="predicted"/>
<dbReference type="PANTHER" id="PTHR42852">
    <property type="entry name" value="THIOL:DISULFIDE INTERCHANGE PROTEIN DSBE"/>
    <property type="match status" value="1"/>
</dbReference>
<dbReference type="InterPro" id="IPR013740">
    <property type="entry name" value="Redoxin"/>
</dbReference>
<dbReference type="PANTHER" id="PTHR42852:SF17">
    <property type="entry name" value="THIOREDOXIN-LIKE PROTEIN HI_1115"/>
    <property type="match status" value="1"/>
</dbReference>
<dbReference type="EMBL" id="JAPMUA010000006">
    <property type="protein sequence ID" value="MDG3587241.1"/>
    <property type="molecule type" value="Genomic_DNA"/>
</dbReference>
<dbReference type="Proteomes" id="UP001153642">
    <property type="component" value="Unassembled WGS sequence"/>
</dbReference>
<dbReference type="Pfam" id="PF08534">
    <property type="entry name" value="Redoxin"/>
    <property type="match status" value="1"/>
</dbReference>
<gene>
    <name evidence="2" type="ORF">OSR52_15320</name>
</gene>
<dbReference type="InterPro" id="IPR013766">
    <property type="entry name" value="Thioredoxin_domain"/>
</dbReference>
<dbReference type="PROSITE" id="PS51352">
    <property type="entry name" value="THIOREDOXIN_2"/>
    <property type="match status" value="1"/>
</dbReference>
<dbReference type="CDD" id="cd02966">
    <property type="entry name" value="TlpA_like_family"/>
    <property type="match status" value="1"/>
</dbReference>
<evidence type="ECO:0000259" key="1">
    <source>
        <dbReference type="PROSITE" id="PS51352"/>
    </source>
</evidence>
<dbReference type="Gene3D" id="3.40.30.10">
    <property type="entry name" value="Glutaredoxin"/>
    <property type="match status" value="1"/>
</dbReference>
<accession>A0ABT6FVY1</accession>
<keyword evidence="3" id="KW-1185">Reference proteome</keyword>
<dbReference type="InterPro" id="IPR036249">
    <property type="entry name" value="Thioredoxin-like_sf"/>
</dbReference>
<feature type="domain" description="Thioredoxin" evidence="1">
    <location>
        <begin position="48"/>
        <end position="185"/>
    </location>
</feature>
<evidence type="ECO:0000313" key="3">
    <source>
        <dbReference type="Proteomes" id="UP001153642"/>
    </source>
</evidence>
<comment type="caution">
    <text evidence="2">The sequence shown here is derived from an EMBL/GenBank/DDBJ whole genome shotgun (WGS) entry which is preliminary data.</text>
</comment>
<evidence type="ECO:0000313" key="2">
    <source>
        <dbReference type="EMBL" id="MDG3587241.1"/>
    </source>
</evidence>
<dbReference type="SUPFAM" id="SSF52833">
    <property type="entry name" value="Thioredoxin-like"/>
    <property type="match status" value="1"/>
</dbReference>
<name>A0ABT6FVY1_9FLAO</name>
<reference evidence="2" key="1">
    <citation type="submission" date="2022-11" db="EMBL/GenBank/DDBJ databases">
        <title>High-quality draft genome sequence of Galbibacter sp. strain CMA-7.</title>
        <authorList>
            <person name="Wei L."/>
            <person name="Dong C."/>
            <person name="Shao Z."/>
        </authorList>
    </citation>
    <scope>NUCLEOTIDE SEQUENCE</scope>
    <source>
        <strain evidence="2">CMA-7</strain>
    </source>
</reference>
<protein>
    <submittedName>
        <fullName evidence="2">TlpA disulfide reductase family protein</fullName>
    </submittedName>
</protein>
<dbReference type="InterPro" id="IPR050553">
    <property type="entry name" value="Thioredoxin_ResA/DsbE_sf"/>
</dbReference>
<dbReference type="RefSeq" id="WP_277901048.1">
    <property type="nucleotide sequence ID" value="NZ_JAPMUA010000006.1"/>
</dbReference>